<dbReference type="EMBL" id="VANU01000004">
    <property type="protein sequence ID" value="TLP37786.1"/>
    <property type="molecule type" value="Genomic_DNA"/>
</dbReference>
<accession>A0A5R8Y094</accession>
<protein>
    <submittedName>
        <fullName evidence="1">WbqC family protein</fullName>
    </submittedName>
</protein>
<evidence type="ECO:0000313" key="1">
    <source>
        <dbReference type="EMBL" id="TLP37786.1"/>
    </source>
</evidence>
<reference evidence="1 2" key="1">
    <citation type="submission" date="2019-05" db="EMBL/GenBank/DDBJ databases">
        <title>Arcobacter sp. nov., isolated from sea sediment.</title>
        <authorList>
            <person name="Kim W."/>
        </authorList>
    </citation>
    <scope>NUCLEOTIDE SEQUENCE [LARGE SCALE GENOMIC DNA]</scope>
    <source>
        <strain evidence="1 2">CAU 1517</strain>
    </source>
</reference>
<organism evidence="1 2">
    <name type="scientific">Arcobacter arenosus</name>
    <dbReference type="NCBI Taxonomy" id="2576037"/>
    <lineage>
        <taxon>Bacteria</taxon>
        <taxon>Pseudomonadati</taxon>
        <taxon>Campylobacterota</taxon>
        <taxon>Epsilonproteobacteria</taxon>
        <taxon>Campylobacterales</taxon>
        <taxon>Arcobacteraceae</taxon>
        <taxon>Arcobacter</taxon>
    </lineage>
</organism>
<dbReference type="OrthoDB" id="3611744at2"/>
<proteinExistence type="predicted"/>
<dbReference type="Pfam" id="PF08889">
    <property type="entry name" value="WbqC"/>
    <property type="match status" value="1"/>
</dbReference>
<sequence>MIISIHQPHYFLSFAQIKKIIESDKYVFFDDVQMPQGKSVVHRAKIKYENELKWLTITKSKNNKSNLICDINKASNEYIKQHKSIINNYYKNTPTRNWIVNLLEQTEKFETICEVNIFITKEILNYLEFKNIQFFRSSEILKNKTYDNTVNKIIDINKQLNATIYLTGDGPGSMRYMDEREFNKEGIKIKYFSFEHPFYKQSGIDFQKDLSIIDLLCNEGKNNAKNILLSC</sequence>
<dbReference type="InterPro" id="IPR014985">
    <property type="entry name" value="WbqC"/>
</dbReference>
<gene>
    <name evidence="1" type="ORF">FDK22_10775</name>
</gene>
<comment type="caution">
    <text evidence="1">The sequence shown here is derived from an EMBL/GenBank/DDBJ whole genome shotgun (WGS) entry which is preliminary data.</text>
</comment>
<evidence type="ECO:0000313" key="2">
    <source>
        <dbReference type="Proteomes" id="UP000308901"/>
    </source>
</evidence>
<keyword evidence="2" id="KW-1185">Reference proteome</keyword>
<dbReference type="RefSeq" id="WP_138152966.1">
    <property type="nucleotide sequence ID" value="NZ_VANU01000004.1"/>
</dbReference>
<dbReference type="Proteomes" id="UP000308901">
    <property type="component" value="Unassembled WGS sequence"/>
</dbReference>
<dbReference type="AlphaFoldDB" id="A0A5R8Y094"/>
<name>A0A5R8Y094_9BACT</name>